<feature type="non-terminal residue" evidence="1">
    <location>
        <position position="1"/>
    </location>
</feature>
<evidence type="ECO:0000313" key="2">
    <source>
        <dbReference type="Proteomes" id="UP001274896"/>
    </source>
</evidence>
<dbReference type="Proteomes" id="UP001274896">
    <property type="component" value="Unassembled WGS sequence"/>
</dbReference>
<protein>
    <submittedName>
        <fullName evidence="1">Uncharacterized protein</fullName>
    </submittedName>
</protein>
<organism evidence="1 2">
    <name type="scientific">Hemibagrus guttatus</name>
    <dbReference type="NCBI Taxonomy" id="175788"/>
    <lineage>
        <taxon>Eukaryota</taxon>
        <taxon>Metazoa</taxon>
        <taxon>Chordata</taxon>
        <taxon>Craniata</taxon>
        <taxon>Vertebrata</taxon>
        <taxon>Euteleostomi</taxon>
        <taxon>Actinopterygii</taxon>
        <taxon>Neopterygii</taxon>
        <taxon>Teleostei</taxon>
        <taxon>Ostariophysi</taxon>
        <taxon>Siluriformes</taxon>
        <taxon>Bagridae</taxon>
        <taxon>Hemibagrus</taxon>
    </lineage>
</organism>
<accession>A0AAE0RHG7</accession>
<dbReference type="PANTHER" id="PTHR31025:SF19">
    <property type="entry name" value="SI:CH73-42K18.1-RELATED"/>
    <property type="match status" value="1"/>
</dbReference>
<dbReference type="AlphaFoldDB" id="A0AAE0RHG7"/>
<sequence>LLNQQTSEPIILGDNPPVFFKTCSDVADKDAYSQTTVGILCIDQESPQLHPSKVAIILEGSLVMEELTNLPQAFCVLFGLIYALHLDYPKCMKNTFHFIQQVMLILGKGELAPKIQSLKIQLAL</sequence>
<comment type="caution">
    <text evidence="1">The sequence shown here is derived from an EMBL/GenBank/DDBJ whole genome shotgun (WGS) entry which is preliminary data.</text>
</comment>
<dbReference type="PANTHER" id="PTHR31025">
    <property type="entry name" value="SI:CH211-196P9.1-RELATED"/>
    <property type="match status" value="1"/>
</dbReference>
<keyword evidence="2" id="KW-1185">Reference proteome</keyword>
<gene>
    <name evidence="1" type="ORF">QTP70_015301</name>
</gene>
<evidence type="ECO:0000313" key="1">
    <source>
        <dbReference type="EMBL" id="KAK3553914.1"/>
    </source>
</evidence>
<name>A0AAE0RHG7_9TELE</name>
<proteinExistence type="predicted"/>
<dbReference type="EMBL" id="JAUCMX010000002">
    <property type="protein sequence ID" value="KAK3553914.1"/>
    <property type="molecule type" value="Genomic_DNA"/>
</dbReference>
<reference evidence="1" key="1">
    <citation type="submission" date="2023-06" db="EMBL/GenBank/DDBJ databases">
        <title>Male Hemibagrus guttatus genome.</title>
        <authorList>
            <person name="Bian C."/>
        </authorList>
    </citation>
    <scope>NUCLEOTIDE SEQUENCE</scope>
    <source>
        <strain evidence="1">Male_cb2023</strain>
        <tissue evidence="1">Muscle</tissue>
    </source>
</reference>